<keyword evidence="3" id="KW-1185">Reference proteome</keyword>
<evidence type="ECO:0000313" key="3">
    <source>
        <dbReference type="Proteomes" id="UP001176941"/>
    </source>
</evidence>
<name>A0ABN8Z5N8_RANTA</name>
<accession>A0ABN8Z5N8</accession>
<organism evidence="2 3">
    <name type="scientific">Rangifer tarandus platyrhynchus</name>
    <name type="common">Svalbard reindeer</name>
    <dbReference type="NCBI Taxonomy" id="3082113"/>
    <lineage>
        <taxon>Eukaryota</taxon>
        <taxon>Metazoa</taxon>
        <taxon>Chordata</taxon>
        <taxon>Craniata</taxon>
        <taxon>Vertebrata</taxon>
        <taxon>Euteleostomi</taxon>
        <taxon>Mammalia</taxon>
        <taxon>Eutheria</taxon>
        <taxon>Laurasiatheria</taxon>
        <taxon>Artiodactyla</taxon>
        <taxon>Ruminantia</taxon>
        <taxon>Pecora</taxon>
        <taxon>Cervidae</taxon>
        <taxon>Odocoileinae</taxon>
        <taxon>Rangifer</taxon>
    </lineage>
</organism>
<evidence type="ECO:0000313" key="2">
    <source>
        <dbReference type="EMBL" id="CAI9169135.1"/>
    </source>
</evidence>
<gene>
    <name evidence="2" type="ORF">MRATA1EN1_LOCUS18097</name>
</gene>
<feature type="region of interest" description="Disordered" evidence="1">
    <location>
        <begin position="81"/>
        <end position="105"/>
    </location>
</feature>
<protein>
    <submittedName>
        <fullName evidence="2">Uncharacterized protein</fullName>
    </submittedName>
</protein>
<dbReference type="EMBL" id="OX459965">
    <property type="protein sequence ID" value="CAI9169135.1"/>
    <property type="molecule type" value="Genomic_DNA"/>
</dbReference>
<dbReference type="Proteomes" id="UP001176941">
    <property type="component" value="Chromosome 29"/>
</dbReference>
<reference evidence="2" key="1">
    <citation type="submission" date="2023-04" db="EMBL/GenBank/DDBJ databases">
        <authorList>
            <consortium name="ELIXIR-Norway"/>
        </authorList>
    </citation>
    <scope>NUCLEOTIDE SEQUENCE [LARGE SCALE GENOMIC DNA]</scope>
</reference>
<sequence length="162" mass="17558">MWNCECQESGDGSRPARARPPLRLPHACGLARREEGLLCPRVWKDMVLVARQQRERPAVFKQLELGGSARVVCPGFSKAGGKEKKKNLPSLSGHWKGGEGPPPQVGTKLPAAQTTSRLRDGCQPGRLPRPLAARPAQPHLPGPPLALTAPLWKGCWDQPVSC</sequence>
<evidence type="ECO:0000256" key="1">
    <source>
        <dbReference type="SAM" id="MobiDB-lite"/>
    </source>
</evidence>
<proteinExistence type="predicted"/>